<keyword evidence="2" id="KW-1185">Reference proteome</keyword>
<name>A0A516IU67_9SPHN</name>
<accession>A0A516IU67</accession>
<dbReference type="EMBL" id="CP041659">
    <property type="protein sequence ID" value="QDP20458.1"/>
    <property type="molecule type" value="Genomic_DNA"/>
</dbReference>
<evidence type="ECO:0000313" key="1">
    <source>
        <dbReference type="EMBL" id="QDP20458.1"/>
    </source>
</evidence>
<protein>
    <submittedName>
        <fullName evidence="1">Uncharacterized protein</fullName>
    </submittedName>
</protein>
<gene>
    <name evidence="1" type="ORF">FMM02_00340</name>
</gene>
<reference evidence="1 2" key="1">
    <citation type="submission" date="2019-07" db="EMBL/GenBank/DDBJ databases">
        <title>Sphingomonas AE3 Genome sequencing and assembly.</title>
        <authorList>
            <person name="Kim H."/>
        </authorList>
    </citation>
    <scope>NUCLEOTIDE SEQUENCE [LARGE SCALE GENOMIC DNA]</scope>
    <source>
        <strain evidence="1 2">AE3</strain>
    </source>
</reference>
<dbReference type="AlphaFoldDB" id="A0A516IU67"/>
<proteinExistence type="predicted"/>
<dbReference type="Proteomes" id="UP000321857">
    <property type="component" value="Chromosome"/>
</dbReference>
<organism evidence="1 2">
    <name type="scientific">Sphingomonas xanthus</name>
    <dbReference type="NCBI Taxonomy" id="2594473"/>
    <lineage>
        <taxon>Bacteria</taxon>
        <taxon>Pseudomonadati</taxon>
        <taxon>Pseudomonadota</taxon>
        <taxon>Alphaproteobacteria</taxon>
        <taxon>Sphingomonadales</taxon>
        <taxon>Sphingomonadaceae</taxon>
        <taxon>Sphingomonas</taxon>
    </lineage>
</organism>
<dbReference type="KEGG" id="sxa:FMM02_00340"/>
<evidence type="ECO:0000313" key="2">
    <source>
        <dbReference type="Proteomes" id="UP000321857"/>
    </source>
</evidence>
<sequence length="66" mass="7510">MLAARLGRILADLAASLNSENLSLQWRFAAWLSDHLNNAELRPGKAKIRTDHAKGRNCHLYLLERQ</sequence>